<dbReference type="GO" id="GO:0005886">
    <property type="term" value="C:plasma membrane"/>
    <property type="evidence" value="ECO:0007669"/>
    <property type="project" value="TreeGrafter"/>
</dbReference>
<dbReference type="PANTHER" id="PTHR30441:SF8">
    <property type="entry name" value="DUF748 DOMAIN-CONTAINING PROTEIN"/>
    <property type="match status" value="1"/>
</dbReference>
<proteinExistence type="predicted"/>
<name>A0A848ITP3_9BACT</name>
<organism evidence="2 3">
    <name type="scientific">Marinigracilibium pacificum</name>
    <dbReference type="NCBI Taxonomy" id="2729599"/>
    <lineage>
        <taxon>Bacteria</taxon>
        <taxon>Pseudomonadati</taxon>
        <taxon>Bacteroidota</taxon>
        <taxon>Cytophagia</taxon>
        <taxon>Cytophagales</taxon>
        <taxon>Flammeovirgaceae</taxon>
        <taxon>Marinigracilibium</taxon>
    </lineage>
</organism>
<evidence type="ECO:0000313" key="3">
    <source>
        <dbReference type="Proteomes" id="UP000559010"/>
    </source>
</evidence>
<dbReference type="InterPro" id="IPR052894">
    <property type="entry name" value="AsmA-related"/>
</dbReference>
<evidence type="ECO:0000256" key="1">
    <source>
        <dbReference type="SAM" id="Phobius"/>
    </source>
</evidence>
<keyword evidence="1" id="KW-0472">Membrane</keyword>
<gene>
    <name evidence="2" type="ORF">HH304_04845</name>
</gene>
<dbReference type="RefSeq" id="WP_169678522.1">
    <property type="nucleotide sequence ID" value="NZ_JABBNU010000003.1"/>
</dbReference>
<dbReference type="Proteomes" id="UP000559010">
    <property type="component" value="Unassembled WGS sequence"/>
</dbReference>
<keyword evidence="1" id="KW-0812">Transmembrane</keyword>
<comment type="caution">
    <text evidence="2">The sequence shown here is derived from an EMBL/GenBank/DDBJ whole genome shotgun (WGS) entry which is preliminary data.</text>
</comment>
<evidence type="ECO:0000313" key="2">
    <source>
        <dbReference type="EMBL" id="NMM47717.1"/>
    </source>
</evidence>
<feature type="transmembrane region" description="Helical" evidence="1">
    <location>
        <begin position="7"/>
        <end position="28"/>
    </location>
</feature>
<keyword evidence="1" id="KW-1133">Transmembrane helix</keyword>
<dbReference type="AlphaFoldDB" id="A0A848ITP3"/>
<sequence length="749" mass="86063">MVKKIIVYSLLGIVSIILIALILLPFVAPGYIEKHSKEWIGRSVSLEKMRINYFTGTLRLYDFNLYEKDDSTVFVGFDTLILDTEPYRLFGNTFVVEQFYLQGLFVDVIMYDSAFNFDDLLELGNDSTSVEEEPPSDEEPMRFELSDMELKDAVFIIQDAEIQDSIEMDNFDFFLPHLVWDQDEESEADIKFDFKNGGYFESIADYNPGNGNFLLDFTLGNYQISGYQKFAAKYVDIGKFEGVLDVKLKLVGNIEDPIGTNISSNFKMSDFALYDDKDNVMVGTKLFMVDLDEANMKTKKIFIDSILVSEPSLYYEAYDSTSNIAEFMKRVMPPEDSVQNEDSTTQVATNEVTENDIDQDSVSSDSGQKFDISLNTIILEKGVVDLADYSHERSFEYKISDILITADSINSETTWMDIDASMKLSDRGKMESELLIDLSNPKEMVLDFTMSSVMLEDFDVYCREGTGYPLLYGDLYLKSHTDVINDSIKSQNNIVIHNIKFGRREQPIGPPVKFAMFLLKDKDKVVHIDMPIEGPVGDSGTDIGKMVWDTFSKLLVKVVSTPFKFIGSVLNIFDTDIKRINYDYMDSTFTEQKERQLNTLLKVEDLDEELKVDLIYYKDSLLERQQIAMYLIGQEFVGGKSKKDFKKHEKRFRKYVEKRINSDSISLEEACLKLADKSQVDAISAAYDSARFRSLRRYLFSQRDTTEITLYHSRASAPNNEERKPRFEVKLGMKDDFIEEKYINKGKDK</sequence>
<accession>A0A848ITP3</accession>
<protein>
    <submittedName>
        <fullName evidence="2">DUF748 domain-containing protein</fullName>
    </submittedName>
</protein>
<dbReference type="InterPro" id="IPR008023">
    <property type="entry name" value="DUF748"/>
</dbReference>
<reference evidence="2 3" key="1">
    <citation type="submission" date="2020-04" db="EMBL/GenBank/DDBJ databases">
        <title>Flammeovirgaceae bacterium KN852 isolated from deep sea.</title>
        <authorList>
            <person name="Zhang D.-C."/>
        </authorList>
    </citation>
    <scope>NUCLEOTIDE SEQUENCE [LARGE SCALE GENOMIC DNA]</scope>
    <source>
        <strain evidence="2 3">KN852</strain>
    </source>
</reference>
<dbReference type="PANTHER" id="PTHR30441">
    <property type="entry name" value="DUF748 DOMAIN-CONTAINING PROTEIN"/>
    <property type="match status" value="1"/>
</dbReference>
<keyword evidence="3" id="KW-1185">Reference proteome</keyword>
<dbReference type="Pfam" id="PF05359">
    <property type="entry name" value="DUF748"/>
    <property type="match status" value="1"/>
</dbReference>
<dbReference type="EMBL" id="JABBNU010000003">
    <property type="protein sequence ID" value="NMM47717.1"/>
    <property type="molecule type" value="Genomic_DNA"/>
</dbReference>
<dbReference type="GO" id="GO:0090313">
    <property type="term" value="P:regulation of protein targeting to membrane"/>
    <property type="evidence" value="ECO:0007669"/>
    <property type="project" value="TreeGrafter"/>
</dbReference>